<dbReference type="Proteomes" id="UP000630864">
    <property type="component" value="Unassembled WGS sequence"/>
</dbReference>
<gene>
    <name evidence="2" type="ORF">PSE10A_46020</name>
</gene>
<sequence>MTHRFTDAASMRRHWKSTEGKTMSEQKPRRVKAKITRVVTEIAIITLDRHGNVDEYIEHVEELECGDITDLHAVHSVLSWHD</sequence>
<feature type="region of interest" description="Disordered" evidence="1">
    <location>
        <begin position="1"/>
        <end position="30"/>
    </location>
</feature>
<evidence type="ECO:0000313" key="2">
    <source>
        <dbReference type="EMBL" id="GFZ62091.1"/>
    </source>
</evidence>
<accession>A0A9P3EE24</accession>
<feature type="compositionally biased region" description="Basic and acidic residues" evidence="1">
    <location>
        <begin position="16"/>
        <end position="28"/>
    </location>
</feature>
<evidence type="ECO:0000313" key="3">
    <source>
        <dbReference type="Proteomes" id="UP000630864"/>
    </source>
</evidence>
<organism evidence="2 3">
    <name type="scientific">Pseudomonas amygdali pv. eriobotryae</name>
    <dbReference type="NCBI Taxonomy" id="129137"/>
    <lineage>
        <taxon>Bacteria</taxon>
        <taxon>Pseudomonadati</taxon>
        <taxon>Pseudomonadota</taxon>
        <taxon>Gammaproteobacteria</taxon>
        <taxon>Pseudomonadales</taxon>
        <taxon>Pseudomonadaceae</taxon>
        <taxon>Pseudomonas</taxon>
        <taxon>Pseudomonas amygdali</taxon>
    </lineage>
</organism>
<dbReference type="EMBL" id="BMZW01000034">
    <property type="protein sequence ID" value="GFZ62091.1"/>
    <property type="molecule type" value="Genomic_DNA"/>
</dbReference>
<protein>
    <submittedName>
        <fullName evidence="2">Uncharacterized protein</fullName>
    </submittedName>
</protein>
<comment type="caution">
    <text evidence="2">The sequence shown here is derived from an EMBL/GenBank/DDBJ whole genome shotgun (WGS) entry which is preliminary data.</text>
</comment>
<evidence type="ECO:0000256" key="1">
    <source>
        <dbReference type="SAM" id="MobiDB-lite"/>
    </source>
</evidence>
<proteinExistence type="predicted"/>
<name>A0A9P3EE24_PSEA0</name>
<reference evidence="2" key="1">
    <citation type="submission" date="2020-09" db="EMBL/GenBank/DDBJ databases">
        <title>Pseudomonas syringae pv. eriobotryae genome sequence causing loquat canker disease.</title>
        <authorList>
            <person name="Fukuda S."/>
            <person name="Tashiro H."/>
            <person name="Nagano Y."/>
        </authorList>
    </citation>
    <scope>NUCLEOTIDE SEQUENCE</scope>
    <source>
        <strain evidence="2">AM001</strain>
    </source>
</reference>
<dbReference type="AlphaFoldDB" id="A0A9P3EE24"/>